<dbReference type="EMBL" id="QYBC01000007">
    <property type="protein sequence ID" value="RYB05184.1"/>
    <property type="molecule type" value="Genomic_DNA"/>
</dbReference>
<dbReference type="RefSeq" id="WP_129218933.1">
    <property type="nucleotide sequence ID" value="NZ_QYBC01000007.1"/>
</dbReference>
<reference evidence="2 3" key="1">
    <citation type="submission" date="2018-09" db="EMBL/GenBank/DDBJ databases">
        <authorList>
            <person name="Grouzdev D.S."/>
            <person name="Krutkina M.S."/>
        </authorList>
    </citation>
    <scope>NUCLEOTIDE SEQUENCE [LARGE SCALE GENOMIC DNA]</scope>
    <source>
        <strain evidence="2 3">RmlP001</strain>
    </source>
</reference>
<reference evidence="2 3" key="2">
    <citation type="submission" date="2019-02" db="EMBL/GenBank/DDBJ databases">
        <title>'Lichenibacterium ramalinii' gen. nov. sp. nov., 'Lichenibacterium minor' gen. nov. sp. nov.</title>
        <authorList>
            <person name="Pankratov T."/>
        </authorList>
    </citation>
    <scope>NUCLEOTIDE SEQUENCE [LARGE SCALE GENOMIC DNA]</scope>
    <source>
        <strain evidence="2 3">RmlP001</strain>
    </source>
</reference>
<evidence type="ECO:0000256" key="1">
    <source>
        <dbReference type="SAM" id="SignalP"/>
    </source>
</evidence>
<name>A0A4Q2RET6_9HYPH</name>
<keyword evidence="1" id="KW-0732">Signal</keyword>
<dbReference type="AlphaFoldDB" id="A0A4Q2RET6"/>
<feature type="chain" id="PRO_5020182521" evidence="1">
    <location>
        <begin position="21"/>
        <end position="115"/>
    </location>
</feature>
<gene>
    <name evidence="2" type="ORF">D3272_09465</name>
</gene>
<keyword evidence="3" id="KW-1185">Reference proteome</keyword>
<evidence type="ECO:0000313" key="3">
    <source>
        <dbReference type="Proteomes" id="UP000289411"/>
    </source>
</evidence>
<protein>
    <submittedName>
        <fullName evidence="2">Uncharacterized protein</fullName>
    </submittedName>
</protein>
<sequence>MRPWIVAGCLCLVLPATALSAGKKGMQFWNLTGETLSDVALAPVGTREFGANQCVNDKDGTVDFDENLVIKGVAPGRYDLRLKDVHGRTCYARNVDVKADETFSVRDKDLVDCAK</sequence>
<evidence type="ECO:0000313" key="2">
    <source>
        <dbReference type="EMBL" id="RYB05184.1"/>
    </source>
</evidence>
<dbReference type="Proteomes" id="UP000289411">
    <property type="component" value="Unassembled WGS sequence"/>
</dbReference>
<comment type="caution">
    <text evidence="2">The sequence shown here is derived from an EMBL/GenBank/DDBJ whole genome shotgun (WGS) entry which is preliminary data.</text>
</comment>
<proteinExistence type="predicted"/>
<organism evidence="2 3">
    <name type="scientific">Lichenibacterium ramalinae</name>
    <dbReference type="NCBI Taxonomy" id="2316527"/>
    <lineage>
        <taxon>Bacteria</taxon>
        <taxon>Pseudomonadati</taxon>
        <taxon>Pseudomonadota</taxon>
        <taxon>Alphaproteobacteria</taxon>
        <taxon>Hyphomicrobiales</taxon>
        <taxon>Lichenihabitantaceae</taxon>
        <taxon>Lichenibacterium</taxon>
    </lineage>
</organism>
<feature type="signal peptide" evidence="1">
    <location>
        <begin position="1"/>
        <end position="20"/>
    </location>
</feature>
<accession>A0A4Q2RET6</accession>
<dbReference type="OrthoDB" id="7306240at2"/>